<dbReference type="EMBL" id="LN831302">
    <property type="protein sequence ID" value="CQH57655.1"/>
    <property type="molecule type" value="Genomic_DNA"/>
</dbReference>
<feature type="compositionally biased region" description="Basic and acidic residues" evidence="1">
    <location>
        <begin position="324"/>
        <end position="344"/>
    </location>
</feature>
<evidence type="ECO:0000256" key="2">
    <source>
        <dbReference type="SAM" id="Phobius"/>
    </source>
</evidence>
<feature type="transmembrane region" description="Helical" evidence="2">
    <location>
        <begin position="87"/>
        <end position="113"/>
    </location>
</feature>
<dbReference type="STRING" id="1407499.HHUB_2576"/>
<evidence type="ECO:0000313" key="3">
    <source>
        <dbReference type="EMBL" id="CQH57655.1"/>
    </source>
</evidence>
<sequence length="344" mass="34121">MDASRRNLALAAVGGALWAVVPPLDGTVAWVWSVAPVAPVLVAFGVLECWRRYRADWGRVGRAGAALSWMGLALLTVAALLQQALAGLVAVFAVAPVAVSGALALWAGAAFLAVVLRRAGVVDRVGAAAFVLALPASAVLNAVLGPAALGLAPVSLPVGLGLYGVAWVALPVRLSRTSESAARAPPSTAAASSESVLESPERVVAAAVGLAVGVLTAAGVVPFGVPGGTPLTGETAVLDAIHATLGVAGVLAAVAGARYASWYDRLGGVAFLALAALPFFPGQTPFGLAFVDLVVYVPAAVVTLGVAAAAAGGDSPLQLSGVDDGVRDGGEDADGENGRADREH</sequence>
<evidence type="ECO:0000313" key="4">
    <source>
        <dbReference type="Proteomes" id="UP000066737"/>
    </source>
</evidence>
<feature type="transmembrane region" description="Helical" evidence="2">
    <location>
        <begin position="236"/>
        <end position="255"/>
    </location>
</feature>
<feature type="transmembrane region" description="Helical" evidence="2">
    <location>
        <begin position="203"/>
        <end position="224"/>
    </location>
</feature>
<feature type="region of interest" description="Disordered" evidence="1">
    <location>
        <begin position="320"/>
        <end position="344"/>
    </location>
</feature>
<accession>A0A0U5H3E9</accession>
<name>A0A0U5H3E9_9EURY</name>
<dbReference type="KEGG" id="hhb:Hhub_2576"/>
<dbReference type="AlphaFoldDB" id="A0A0U5H3E9"/>
<keyword evidence="4" id="KW-1185">Reference proteome</keyword>
<keyword evidence="2" id="KW-0472">Membrane</keyword>
<keyword evidence="2" id="KW-1133">Transmembrane helix</keyword>
<evidence type="ECO:0000256" key="1">
    <source>
        <dbReference type="SAM" id="MobiDB-lite"/>
    </source>
</evidence>
<feature type="transmembrane region" description="Helical" evidence="2">
    <location>
        <begin position="262"/>
        <end position="280"/>
    </location>
</feature>
<reference evidence="4" key="1">
    <citation type="journal article" date="2016" name="Environ. Microbiol.">
        <title>The complete genome of a viable archaeum isolated from 123-million-year-old rock salt.</title>
        <authorList>
            <person name="Jaakkola S.T."/>
            <person name="Pfeiffer F."/>
            <person name="Ravantti J.J."/>
            <person name="Guo Q."/>
            <person name="Liu Y."/>
            <person name="Chen X."/>
            <person name="Ma H."/>
            <person name="Yang C."/>
            <person name="Oksanen H.M."/>
            <person name="Bamford D.H."/>
        </authorList>
    </citation>
    <scope>NUCLEOTIDE SEQUENCE</scope>
    <source>
        <strain evidence="4">JI20-1</strain>
    </source>
</reference>
<feature type="transmembrane region" description="Helical" evidence="2">
    <location>
        <begin position="29"/>
        <end position="50"/>
    </location>
</feature>
<dbReference type="Proteomes" id="UP000066737">
    <property type="component" value="Chromosome I"/>
</dbReference>
<feature type="transmembrane region" description="Helical" evidence="2">
    <location>
        <begin position="150"/>
        <end position="170"/>
    </location>
</feature>
<dbReference type="GeneID" id="26659212"/>
<keyword evidence="2" id="KW-0812">Transmembrane</keyword>
<gene>
    <name evidence="3" type="ORF">HHUB_2576</name>
</gene>
<dbReference type="RefSeq" id="WP_059057011.1">
    <property type="nucleotide sequence ID" value="NZ_CEML01000001.1"/>
</dbReference>
<feature type="transmembrane region" description="Helical" evidence="2">
    <location>
        <begin position="125"/>
        <end position="144"/>
    </location>
</feature>
<proteinExistence type="predicted"/>
<protein>
    <submittedName>
        <fullName evidence="3">Uncharacterized protein</fullName>
    </submittedName>
</protein>
<feature type="transmembrane region" description="Helical" evidence="2">
    <location>
        <begin position="62"/>
        <end position="81"/>
    </location>
</feature>
<organism evidence="3 4">
    <name type="scientific">Halobacterium hubeiense</name>
    <dbReference type="NCBI Taxonomy" id="1407499"/>
    <lineage>
        <taxon>Archaea</taxon>
        <taxon>Methanobacteriati</taxon>
        <taxon>Methanobacteriota</taxon>
        <taxon>Stenosarchaea group</taxon>
        <taxon>Halobacteria</taxon>
        <taxon>Halobacteriales</taxon>
        <taxon>Halobacteriaceae</taxon>
        <taxon>Halobacterium</taxon>
    </lineage>
</organism>